<feature type="region of interest" description="Disordered" evidence="1">
    <location>
        <begin position="1"/>
        <end position="21"/>
    </location>
</feature>
<evidence type="ECO:0000313" key="4">
    <source>
        <dbReference type="Proteomes" id="UP000028488"/>
    </source>
</evidence>
<accession>A0A076F0H2</accession>
<feature type="compositionally biased region" description="Polar residues" evidence="1">
    <location>
        <begin position="7"/>
        <end position="17"/>
    </location>
</feature>
<reference evidence="3 4" key="1">
    <citation type="submission" date="2014-07" db="EMBL/GenBank/DDBJ databases">
        <title>Genome Sequence of Rhodococcus opacus Strain R7, a Biodegrader of Mono- and Polycyclic Aromatic Hydrocarbons.</title>
        <authorList>
            <person name="Di Gennaro P."/>
            <person name="Zampolli J."/>
            <person name="Presti I."/>
            <person name="Cappelletti M."/>
            <person name="D'Ursi P."/>
            <person name="Orro A."/>
            <person name="Mezzelani A."/>
            <person name="Milanesi L."/>
        </authorList>
    </citation>
    <scope>NUCLEOTIDE SEQUENCE [LARGE SCALE GENOMIC DNA]</scope>
    <source>
        <strain evidence="3 4">R7</strain>
        <plasmid evidence="3">pPDG2</plasmid>
    </source>
</reference>
<organism evidence="3 4">
    <name type="scientific">Rhodococcus opacus</name>
    <name type="common">Nocardia opaca</name>
    <dbReference type="NCBI Taxonomy" id="37919"/>
    <lineage>
        <taxon>Bacteria</taxon>
        <taxon>Bacillati</taxon>
        <taxon>Actinomycetota</taxon>
        <taxon>Actinomycetes</taxon>
        <taxon>Mycobacteriales</taxon>
        <taxon>Nocardiaceae</taxon>
        <taxon>Rhodococcus</taxon>
    </lineage>
</organism>
<keyword evidence="3" id="KW-0614">Plasmid</keyword>
<evidence type="ECO:0000313" key="3">
    <source>
        <dbReference type="EMBL" id="AII10927.1"/>
    </source>
</evidence>
<name>A0A076F0H2_RHOOP</name>
<dbReference type="SUPFAM" id="SSF54637">
    <property type="entry name" value="Thioesterase/thiol ester dehydrase-isomerase"/>
    <property type="match status" value="2"/>
</dbReference>
<dbReference type="CDD" id="cd03441">
    <property type="entry name" value="R_hydratase_like"/>
    <property type="match status" value="1"/>
</dbReference>
<dbReference type="InterPro" id="IPR039569">
    <property type="entry name" value="FAS1-like_DH_region"/>
</dbReference>
<dbReference type="AlphaFoldDB" id="A0A076F0H2"/>
<protein>
    <submittedName>
        <fullName evidence="3">Acyl dehydratase</fullName>
    </submittedName>
</protein>
<geneLocation type="plasmid" evidence="3 4">
    <name>pPDG2</name>
</geneLocation>
<proteinExistence type="predicted"/>
<dbReference type="Pfam" id="PF13452">
    <property type="entry name" value="FAS1_DH_region"/>
    <property type="match status" value="1"/>
</dbReference>
<dbReference type="Proteomes" id="UP000028488">
    <property type="component" value="Plasmid pPDG2"/>
</dbReference>
<dbReference type="Gene3D" id="3.10.129.10">
    <property type="entry name" value="Hotdog Thioesterase"/>
    <property type="match status" value="2"/>
</dbReference>
<evidence type="ECO:0000256" key="1">
    <source>
        <dbReference type="SAM" id="MobiDB-lite"/>
    </source>
</evidence>
<gene>
    <name evidence="3" type="ORF">EP51_43120</name>
</gene>
<dbReference type="RefSeq" id="WP_128643332.1">
    <property type="nucleotide sequence ID" value="NZ_CP008949.1"/>
</dbReference>
<dbReference type="EMBL" id="CP008949">
    <property type="protein sequence ID" value="AII10927.1"/>
    <property type="molecule type" value="Genomic_DNA"/>
</dbReference>
<feature type="domain" description="FAS1-like dehydratase" evidence="2">
    <location>
        <begin position="53"/>
        <end position="171"/>
    </location>
</feature>
<dbReference type="InterPro" id="IPR029069">
    <property type="entry name" value="HotDog_dom_sf"/>
</dbReference>
<evidence type="ECO:0000259" key="2">
    <source>
        <dbReference type="Pfam" id="PF13452"/>
    </source>
</evidence>
<sequence>MTAGTAEPTTDATNVAASETEARMPEAVIDQTMIANMEAKVGAELRIDHSVNNEEATRIAVAKFAGGIGDVNTLWTDAEYARRSDYGAPVAPPTFSIGCFSGIQFGWPGLGAFHCATQMDIAAPIYWNDTVTSSCRYDGFTGPRPSNFAGRMVTDSFTNEYINQLGEKVAEIRWQVVNYERGAARGKGKSRKIEVPHRWTVEEVEEVERKVLSEKPRGEVPLWWEDVEVGDALSSLTKGPIGLTDEVAFVAGGGAPIPRLKANASAALDYDSHPAWAFRDPVTKAKEPIYSVHYNQAAANAMGVAYQYDVGFQRQCWQILALSNWCGDNAWVKHVSAEYRGFVYLGDVIELGGEVTGKSQDDDGEYVVEVTTFARNQRGDNVMPGKGIIALPSRSDSISPVARRARAAESIRSRV</sequence>